<feature type="coiled-coil region" evidence="1">
    <location>
        <begin position="628"/>
        <end position="760"/>
    </location>
</feature>
<dbReference type="EMBL" id="CAJRGZ010000023">
    <property type="protein sequence ID" value="CAG5179184.1"/>
    <property type="molecule type" value="Genomic_DNA"/>
</dbReference>
<feature type="compositionally biased region" description="Acidic residues" evidence="2">
    <location>
        <begin position="349"/>
        <end position="360"/>
    </location>
</feature>
<dbReference type="InterPro" id="IPR039327">
    <property type="entry name" value="CON7-like"/>
</dbReference>
<feature type="compositionally biased region" description="Basic and acidic residues" evidence="2">
    <location>
        <begin position="434"/>
        <end position="443"/>
    </location>
</feature>
<dbReference type="PANTHER" id="PTHR36167">
    <property type="entry name" value="C2H2 FINGER DOMAIN TRANSCRIPTION FACTOR (EUROFUNG)-RELATED"/>
    <property type="match status" value="1"/>
</dbReference>
<feature type="compositionally biased region" description="Polar residues" evidence="2">
    <location>
        <begin position="1066"/>
        <end position="1080"/>
    </location>
</feature>
<evidence type="ECO:0000256" key="1">
    <source>
        <dbReference type="SAM" id="Coils"/>
    </source>
</evidence>
<evidence type="ECO:0000313" key="5">
    <source>
        <dbReference type="EMBL" id="CAG5179184.1"/>
    </source>
</evidence>
<feature type="region of interest" description="Disordered" evidence="2">
    <location>
        <begin position="329"/>
        <end position="464"/>
    </location>
</feature>
<proteinExistence type="predicted"/>
<protein>
    <recommendedName>
        <fullName evidence="7">Fungal N-terminal domain-containing protein</fullName>
    </recommendedName>
</protein>
<keyword evidence="6" id="KW-1185">Reference proteome</keyword>
<feature type="compositionally biased region" description="Pro residues" evidence="2">
    <location>
        <begin position="534"/>
        <end position="552"/>
    </location>
</feature>
<accession>A0A8J2N9H1</accession>
<feature type="region of interest" description="Disordered" evidence="2">
    <location>
        <begin position="228"/>
        <end position="279"/>
    </location>
</feature>
<feature type="domain" description="DUF8035" evidence="4">
    <location>
        <begin position="983"/>
        <end position="1032"/>
    </location>
</feature>
<dbReference type="PANTHER" id="PTHR36167:SF3">
    <property type="entry name" value="C2H2 FINGER DOMAIN TRANSCRIPTION FACTOR (EUROFUNG)-RELATED"/>
    <property type="match status" value="1"/>
</dbReference>
<dbReference type="InterPro" id="IPR058348">
    <property type="entry name" value="DUF8035"/>
</dbReference>
<feature type="compositionally biased region" description="Low complexity" evidence="2">
    <location>
        <begin position="1088"/>
        <end position="1103"/>
    </location>
</feature>
<dbReference type="AlphaFoldDB" id="A0A8J2N9H1"/>
<reference evidence="5" key="1">
    <citation type="submission" date="2021-05" db="EMBL/GenBank/DDBJ databases">
        <authorList>
            <person name="Stam R."/>
        </authorList>
    </citation>
    <scope>NUCLEOTIDE SEQUENCE</scope>
    <source>
        <strain evidence="5">CS162</strain>
    </source>
</reference>
<dbReference type="GeneID" id="67021256"/>
<sequence length="1163" mass="131222">MADPISIIASALTIGASAAQLSLALFSVVQTLKNAPREIAEIAEEISLLAESLQTLADIIRAHQNLCKPALFQNTHLIILRYKQVDAEIKKLIDTPQKLAGLKWLINKPKAKGLLKKVEGIKTALILELNIVRLAREENTRPPAYSKVGPSAQAQSLPEFNRFRKIVESAVQANRQVVESAQQEDDSSEAGKRHYTTAEIDVWKEGSFDTATWLYHFVFSSDDIISRPVPNPRTRRLHQASVTDESAEITERSAHSSSSEDDTTPKRRSSGSDEKAMIVWSRQTEPALVVDRLLSSWTTLTSDQIRLSSARHDGDDWREGVLRMVEEAKKEDELSFDQWEQQNEPVRSDDEEFQSAEEDSTVGVNVPTYNFRDNAQRARKRNTKTSNHTDPWAYTYGSSPTYGDARPRRNVAFRDVTPPSRPRPRPTKQRRHTEKLQPVDAEVRSSSSRVHTIHSDQTDLGFNAPSQDLPKTFDVHNIKTSGHSNPFRAVHVPPPVNYGYIPPWQEASPIPPVPVYYQAPPRQTYRPADSQWSFPPPPPSPPPAAAPSPPPTKHAQSVEVQSTVPEIEAKERAIIAAVEKLLEKRNHESQSEYKDPHFSRLAQILAVQQEREAQSERDRANATTETYIKQMQDAHEKDEERIQRLESLIANERAEQRRMEAIWEEGRKTMEEKAAKQVEEVRSLAAKEVAAAQLAKDAAQTALNIEKLEVEKKARERADARVLEERKRADDAYKLQSQRHEQLLRELQEQQLKSEQNNDRPIRRTRIAEGSRSVDVTEYLTGRRAPSLISSSPAFPDKFARLDMKPDRTYDQYWSQRTSRHDSFRSSAASLQSSRASLGSTSASNTNSKSQQMIVFPTKADRNSRKIAELQTSLARFGIGSVFEDPEELQSLHIGQLVPYKYDDESDQIVRSTIFWEASVLSLGSELLLTMRQAGWKPSYTRISEKGQTHYLGNQPVHTYFFSPDYEPQFCSSTKASANESITIQKALVEEYALKELGFQFQVKETGIYILDGRLTYNDIETLIERSFLMRENDYRRLHRGLQWHFDKDPEVPLSAYPATYAPSLPSTSSMYSGDNSTVCEDTDTETQSRMSSAASDADQSDMGDVNNYPFPRSEGSGRSVAPSSVASRASKSTNPWGKYLRVTAHTGIDNAIRLSDPANPID</sequence>
<comment type="caution">
    <text evidence="5">The sequence shown here is derived from an EMBL/GenBank/DDBJ whole genome shotgun (WGS) entry which is preliminary data.</text>
</comment>
<organism evidence="5 6">
    <name type="scientific">Alternaria atra</name>
    <dbReference type="NCBI Taxonomy" id="119953"/>
    <lineage>
        <taxon>Eukaryota</taxon>
        <taxon>Fungi</taxon>
        <taxon>Dikarya</taxon>
        <taxon>Ascomycota</taxon>
        <taxon>Pezizomycotina</taxon>
        <taxon>Dothideomycetes</taxon>
        <taxon>Pleosporomycetidae</taxon>
        <taxon>Pleosporales</taxon>
        <taxon>Pleosporineae</taxon>
        <taxon>Pleosporaceae</taxon>
        <taxon>Alternaria</taxon>
        <taxon>Alternaria sect. Ulocladioides</taxon>
    </lineage>
</organism>
<gene>
    <name evidence="5" type="ORF">ALTATR162_LOCUS9075</name>
</gene>
<dbReference type="OrthoDB" id="3045089at2759"/>
<feature type="compositionally biased region" description="Basic residues" evidence="2">
    <location>
        <begin position="422"/>
        <end position="433"/>
    </location>
</feature>
<dbReference type="InterPro" id="IPR031348">
    <property type="entry name" value="PigL_N"/>
</dbReference>
<evidence type="ECO:0008006" key="7">
    <source>
        <dbReference type="Google" id="ProtNLM"/>
    </source>
</evidence>
<dbReference type="Proteomes" id="UP000676310">
    <property type="component" value="Unassembled WGS sequence"/>
</dbReference>
<feature type="compositionally biased region" description="Low complexity" evidence="2">
    <location>
        <begin position="1117"/>
        <end position="1133"/>
    </location>
</feature>
<dbReference type="Pfam" id="PF26118">
    <property type="entry name" value="DUF8035"/>
    <property type="match status" value="1"/>
</dbReference>
<feature type="region of interest" description="Disordered" evidence="2">
    <location>
        <begin position="1066"/>
        <end position="1133"/>
    </location>
</feature>
<evidence type="ECO:0000313" key="6">
    <source>
        <dbReference type="Proteomes" id="UP000676310"/>
    </source>
</evidence>
<dbReference type="Pfam" id="PF17111">
    <property type="entry name" value="PigL_N"/>
    <property type="match status" value="1"/>
</dbReference>
<evidence type="ECO:0000256" key="2">
    <source>
        <dbReference type="SAM" id="MobiDB-lite"/>
    </source>
</evidence>
<name>A0A8J2N9H1_9PLEO</name>
<evidence type="ECO:0000259" key="4">
    <source>
        <dbReference type="Pfam" id="PF26118"/>
    </source>
</evidence>
<keyword evidence="1" id="KW-0175">Coiled coil</keyword>
<feature type="region of interest" description="Disordered" evidence="2">
    <location>
        <begin position="524"/>
        <end position="559"/>
    </location>
</feature>
<evidence type="ECO:0000259" key="3">
    <source>
        <dbReference type="Pfam" id="PF17111"/>
    </source>
</evidence>
<feature type="domain" description="Azaphilone pigments biosynthesis cluster protein L N-terminal" evidence="3">
    <location>
        <begin position="2"/>
        <end position="64"/>
    </location>
</feature>
<dbReference type="GO" id="GO:0006355">
    <property type="term" value="P:regulation of DNA-templated transcription"/>
    <property type="evidence" value="ECO:0007669"/>
    <property type="project" value="InterPro"/>
</dbReference>
<dbReference type="RefSeq" id="XP_043172643.1">
    <property type="nucleotide sequence ID" value="XM_043316708.1"/>
</dbReference>